<keyword evidence="1" id="KW-0732">Signal</keyword>
<comment type="caution">
    <text evidence="2">The sequence shown here is derived from an EMBL/GenBank/DDBJ whole genome shotgun (WGS) entry which is preliminary data.</text>
</comment>
<evidence type="ECO:0000256" key="1">
    <source>
        <dbReference type="SAM" id="SignalP"/>
    </source>
</evidence>
<evidence type="ECO:0000313" key="2">
    <source>
        <dbReference type="EMBL" id="CAH0533625.1"/>
    </source>
</evidence>
<feature type="chain" id="PRO_5045474317" evidence="1">
    <location>
        <begin position="23"/>
        <end position="159"/>
    </location>
</feature>
<evidence type="ECO:0000313" key="3">
    <source>
        <dbReference type="Proteomes" id="UP000838672"/>
    </source>
</evidence>
<keyword evidence="3" id="KW-1185">Reference proteome</keyword>
<name>A0ABN8DUM0_9VIBR</name>
<proteinExistence type="predicted"/>
<reference evidence="2" key="1">
    <citation type="submission" date="2021-11" db="EMBL/GenBank/DDBJ databases">
        <authorList>
            <person name="Rodrigo-Torres L."/>
            <person name="Arahal R. D."/>
            <person name="Lucena T."/>
        </authorList>
    </citation>
    <scope>NUCLEOTIDE SEQUENCE</scope>
    <source>
        <strain evidence="2">CECT 7929</strain>
    </source>
</reference>
<dbReference type="RefSeq" id="WP_237466057.1">
    <property type="nucleotide sequence ID" value="NZ_CAKLDI010000001.1"/>
</dbReference>
<sequence length="159" mass="17570">MNQSAACLTLVVGCLFSAVSIAQSEIAQSESQSVLAPVSAAKAQTLSAAQLTQVQILFWQQMAQSTQRESALCEVADLKPWLASFEPNALTHRNTLALDCAPVLYHKPTAEQETKQATVIEHWDCQTKLSKADSRQTLDVQFAVDLELQSIYQDSWRCR</sequence>
<dbReference type="EMBL" id="CAKLDI010000001">
    <property type="protein sequence ID" value="CAH0533625.1"/>
    <property type="molecule type" value="Genomic_DNA"/>
</dbReference>
<dbReference type="Proteomes" id="UP000838672">
    <property type="component" value="Unassembled WGS sequence"/>
</dbReference>
<organism evidence="2 3">
    <name type="scientific">Vibrio stylophorae</name>
    <dbReference type="NCBI Taxonomy" id="659351"/>
    <lineage>
        <taxon>Bacteria</taxon>
        <taxon>Pseudomonadati</taxon>
        <taxon>Pseudomonadota</taxon>
        <taxon>Gammaproteobacteria</taxon>
        <taxon>Vibrionales</taxon>
        <taxon>Vibrionaceae</taxon>
        <taxon>Vibrio</taxon>
    </lineage>
</organism>
<gene>
    <name evidence="2" type="ORF">VST7929_01496</name>
</gene>
<protein>
    <submittedName>
        <fullName evidence="2">Uncharacterized protein</fullName>
    </submittedName>
</protein>
<feature type="signal peptide" evidence="1">
    <location>
        <begin position="1"/>
        <end position="22"/>
    </location>
</feature>
<accession>A0ABN8DUM0</accession>